<dbReference type="EMBL" id="WMEX01000004">
    <property type="protein sequence ID" value="MYL26815.1"/>
    <property type="molecule type" value="Genomic_DNA"/>
</dbReference>
<dbReference type="Gene3D" id="3.90.550.10">
    <property type="entry name" value="Spore Coat Polysaccharide Biosynthesis Protein SpsA, Chain A"/>
    <property type="match status" value="1"/>
</dbReference>
<organism evidence="2 3">
    <name type="scientific">Vreelandella halophila</name>
    <dbReference type="NCBI Taxonomy" id="86177"/>
    <lineage>
        <taxon>Bacteria</taxon>
        <taxon>Pseudomonadati</taxon>
        <taxon>Pseudomonadota</taxon>
        <taxon>Gammaproteobacteria</taxon>
        <taxon>Oceanospirillales</taxon>
        <taxon>Halomonadaceae</taxon>
        <taxon>Vreelandella</taxon>
    </lineage>
</organism>
<dbReference type="InterPro" id="IPR001173">
    <property type="entry name" value="Glyco_trans_2-like"/>
</dbReference>
<comment type="caution">
    <text evidence="2">The sequence shown here is derived from an EMBL/GenBank/DDBJ whole genome shotgun (WGS) entry which is preliminary data.</text>
</comment>
<dbReference type="CDD" id="cd00761">
    <property type="entry name" value="Glyco_tranf_GTA_type"/>
    <property type="match status" value="1"/>
</dbReference>
<name>A0A9X5B4X9_9GAMM</name>
<accession>A0A9X5B4X9</accession>
<dbReference type="InterPro" id="IPR029044">
    <property type="entry name" value="Nucleotide-diphossugar_trans"/>
</dbReference>
<evidence type="ECO:0000313" key="2">
    <source>
        <dbReference type="EMBL" id="MYL26815.1"/>
    </source>
</evidence>
<protein>
    <submittedName>
        <fullName evidence="2">Glycosyltransferase</fullName>
    </submittedName>
</protein>
<dbReference type="PANTHER" id="PTHR43685:SF2">
    <property type="entry name" value="GLYCOSYLTRANSFERASE 2-LIKE DOMAIN-CONTAINING PROTEIN"/>
    <property type="match status" value="1"/>
</dbReference>
<dbReference type="AlphaFoldDB" id="A0A9X5B4X9"/>
<evidence type="ECO:0000313" key="3">
    <source>
        <dbReference type="Proteomes" id="UP000460751"/>
    </source>
</evidence>
<reference evidence="2 3" key="1">
    <citation type="submission" date="2019-11" db="EMBL/GenBank/DDBJ databases">
        <title>Genome sequences of 17 halophilic strains isolated from different environments.</title>
        <authorList>
            <person name="Furrow R.E."/>
        </authorList>
    </citation>
    <scope>NUCLEOTIDE SEQUENCE [LARGE SCALE GENOMIC DNA]</scope>
    <source>
        <strain evidence="2 3">22507_15_FS</strain>
    </source>
</reference>
<dbReference type="Proteomes" id="UP000460751">
    <property type="component" value="Unassembled WGS sequence"/>
</dbReference>
<dbReference type="PANTHER" id="PTHR43685">
    <property type="entry name" value="GLYCOSYLTRANSFERASE"/>
    <property type="match status" value="1"/>
</dbReference>
<keyword evidence="3" id="KW-1185">Reference proteome</keyword>
<dbReference type="SUPFAM" id="SSF53448">
    <property type="entry name" value="Nucleotide-diphospho-sugar transferases"/>
    <property type="match status" value="1"/>
</dbReference>
<evidence type="ECO:0000259" key="1">
    <source>
        <dbReference type="Pfam" id="PF00535"/>
    </source>
</evidence>
<proteinExistence type="predicted"/>
<sequence>MSSVETGRTRNSMSNPSISVIIPTFNRAGYLEQALHRFLQQSVVLDEIIVVDDGSTDGTRDVLDKWSSSVVALYQENAGRPRAMNTALQYATGDYLWFFDDDLPFNDALERHLEALSSDPGAGFTYSPPYISDTDEQGRIKPRHASRLPDFERDYHLLQVMFRIFCLLQGSLLRASVISDIGEFREDLIRNMDVDYAIRVARRYRGARIENPTFYLRKHEGARGTANQRFDVRDKERHWFMADQLIYPYFYETMNLEEYVPASAKSDLKQEECDSLARLIRANIMARRGLWQYVYSDLESLPSDIGPRVRNNPALRFCLAHPWVRPHGAAALAGDRSTVRALRRLIKEKSLESMASQWVRSMYYSLRKSSITQSQIAYAKLLMTVLSLVSVPQGLRLGGRRAAGFFRTTLGCASRRNGR</sequence>
<gene>
    <name evidence="2" type="ORF">GLW01_08405</name>
</gene>
<dbReference type="Pfam" id="PF00535">
    <property type="entry name" value="Glycos_transf_2"/>
    <property type="match status" value="1"/>
</dbReference>
<dbReference type="InterPro" id="IPR050834">
    <property type="entry name" value="Glycosyltransf_2"/>
</dbReference>
<feature type="domain" description="Glycosyltransferase 2-like" evidence="1">
    <location>
        <begin position="19"/>
        <end position="154"/>
    </location>
</feature>